<comment type="caution">
    <text evidence="16">The sequence shown here is derived from an EMBL/GenBank/DDBJ whole genome shotgun (WGS) entry which is preliminary data.</text>
</comment>
<name>A0AAV3AR86_PYXAD</name>
<evidence type="ECO:0000256" key="10">
    <source>
        <dbReference type="ARBA" id="ARBA00023170"/>
    </source>
</evidence>
<keyword evidence="10 13" id="KW-0675">Receptor</keyword>
<evidence type="ECO:0000256" key="7">
    <source>
        <dbReference type="ARBA" id="ARBA00023040"/>
    </source>
</evidence>
<dbReference type="PROSITE" id="PS50262">
    <property type="entry name" value="G_PROTEIN_RECEP_F1_2"/>
    <property type="match status" value="1"/>
</dbReference>
<dbReference type="GO" id="GO:0005886">
    <property type="term" value="C:plasma membrane"/>
    <property type="evidence" value="ECO:0007669"/>
    <property type="project" value="UniProtKB-SubCell"/>
</dbReference>
<keyword evidence="9" id="KW-1015">Disulfide bond</keyword>
<dbReference type="PRINTS" id="PR00237">
    <property type="entry name" value="GPCRRHODOPSN"/>
</dbReference>
<keyword evidence="5 14" id="KW-0552">Olfaction</keyword>
<evidence type="ECO:0000313" key="17">
    <source>
        <dbReference type="Proteomes" id="UP001181693"/>
    </source>
</evidence>
<dbReference type="InterPro" id="IPR000725">
    <property type="entry name" value="Olfact_rcpt"/>
</dbReference>
<feature type="transmembrane region" description="Helical" evidence="14">
    <location>
        <begin position="12"/>
        <end position="29"/>
    </location>
</feature>
<comment type="similarity">
    <text evidence="13">Belongs to the G-protein coupled receptor 1 family.</text>
</comment>
<evidence type="ECO:0000256" key="2">
    <source>
        <dbReference type="ARBA" id="ARBA00022475"/>
    </source>
</evidence>
<dbReference type="PANTHER" id="PTHR24242">
    <property type="entry name" value="G-PROTEIN COUPLED RECEPTOR"/>
    <property type="match status" value="1"/>
</dbReference>
<feature type="transmembrane region" description="Helical" evidence="14">
    <location>
        <begin position="35"/>
        <end position="57"/>
    </location>
</feature>
<organism evidence="16 17">
    <name type="scientific">Pyxicephalus adspersus</name>
    <name type="common">African bullfrog</name>
    <dbReference type="NCBI Taxonomy" id="30357"/>
    <lineage>
        <taxon>Eukaryota</taxon>
        <taxon>Metazoa</taxon>
        <taxon>Chordata</taxon>
        <taxon>Craniata</taxon>
        <taxon>Vertebrata</taxon>
        <taxon>Euteleostomi</taxon>
        <taxon>Amphibia</taxon>
        <taxon>Batrachia</taxon>
        <taxon>Anura</taxon>
        <taxon>Neobatrachia</taxon>
        <taxon>Ranoidea</taxon>
        <taxon>Pyxicephalidae</taxon>
        <taxon>Pyxicephalinae</taxon>
        <taxon>Pyxicephalus</taxon>
    </lineage>
</organism>
<evidence type="ECO:0000256" key="9">
    <source>
        <dbReference type="ARBA" id="ARBA00023157"/>
    </source>
</evidence>
<feature type="transmembrane region" description="Helical" evidence="14">
    <location>
        <begin position="211"/>
        <end position="234"/>
    </location>
</feature>
<dbReference type="Proteomes" id="UP001181693">
    <property type="component" value="Unassembled WGS sequence"/>
</dbReference>
<dbReference type="PRINTS" id="PR00245">
    <property type="entry name" value="OLFACTORYR"/>
</dbReference>
<evidence type="ECO:0000256" key="13">
    <source>
        <dbReference type="RuleBase" id="RU000688"/>
    </source>
</evidence>
<keyword evidence="3 14" id="KW-0716">Sensory transduction</keyword>
<keyword evidence="11" id="KW-0325">Glycoprotein</keyword>
<dbReference type="SUPFAM" id="SSF81321">
    <property type="entry name" value="Family A G protein-coupled receptor-like"/>
    <property type="match status" value="1"/>
</dbReference>
<evidence type="ECO:0000256" key="3">
    <source>
        <dbReference type="ARBA" id="ARBA00022606"/>
    </source>
</evidence>
<dbReference type="PANTHER" id="PTHR24242:SF253">
    <property type="entry name" value="OLFACTORY RECEPTOR-RELATED"/>
    <property type="match status" value="1"/>
</dbReference>
<evidence type="ECO:0000256" key="4">
    <source>
        <dbReference type="ARBA" id="ARBA00022692"/>
    </source>
</evidence>
<evidence type="ECO:0000256" key="14">
    <source>
        <dbReference type="RuleBase" id="RU363047"/>
    </source>
</evidence>
<protein>
    <recommendedName>
        <fullName evidence="14">Olfactory receptor</fullName>
    </recommendedName>
</protein>
<dbReference type="Gene3D" id="1.20.1070.10">
    <property type="entry name" value="Rhodopsin 7-helix transmembrane proteins"/>
    <property type="match status" value="1"/>
</dbReference>
<evidence type="ECO:0000256" key="8">
    <source>
        <dbReference type="ARBA" id="ARBA00023136"/>
    </source>
</evidence>
<dbReference type="Pfam" id="PF13853">
    <property type="entry name" value="7tm_4"/>
    <property type="match status" value="1"/>
</dbReference>
<reference evidence="16" key="1">
    <citation type="thesis" date="2020" institute="ProQuest LLC" country="789 East Eisenhower Parkway, Ann Arbor, MI, USA">
        <title>Comparative Genomics and Chromosome Evolution.</title>
        <authorList>
            <person name="Mudd A.B."/>
        </authorList>
    </citation>
    <scope>NUCLEOTIDE SEQUENCE</scope>
    <source>
        <strain evidence="16">1538</strain>
        <tissue evidence="16">Blood</tissue>
    </source>
</reference>
<feature type="transmembrane region" description="Helical" evidence="14">
    <location>
        <begin position="150"/>
        <end position="170"/>
    </location>
</feature>
<keyword evidence="12 13" id="KW-0807">Transducer</keyword>
<dbReference type="EMBL" id="DYDO01000002">
    <property type="protein sequence ID" value="DBA29668.1"/>
    <property type="molecule type" value="Genomic_DNA"/>
</dbReference>
<accession>A0AAV3AR86</accession>
<keyword evidence="17" id="KW-1185">Reference proteome</keyword>
<proteinExistence type="inferred from homology"/>
<sequence length="329" mass="37425">MESLHQTKIENVVYKYNVTTIIFLGLNNINTFNLLLFTFLLMIYIATICGNLLIINLVIYSKILQSPMYFFLTQLSVTDLILTTDISPNMLNVVLYKQASISLSGCITQYYFFALSVTSECLLLTVMSYDRYLAICSPLHYISIMNHGHCMKLVLFSWLLSCSVAFILTLDLSQLQFCGPNTINGFFCDFNPLMELSCSDVSVVQLEGTLLSIPVIILPFFVIVISYMFIVLTISKISSISGRWKSFSTCSSHLTVVSMYYGTLIIMYVVPNEEHSQVITKTLALLYTVVIPCLNPFIYSLRNKDIKEAFKRSLHNHCKFCSKLQPKMK</sequence>
<dbReference type="FunFam" id="1.20.1070.10:FF:000010">
    <property type="entry name" value="Olfactory receptor"/>
    <property type="match status" value="1"/>
</dbReference>
<keyword evidence="2 14" id="KW-1003">Cell membrane</keyword>
<evidence type="ECO:0000313" key="16">
    <source>
        <dbReference type="EMBL" id="DBA29668.1"/>
    </source>
</evidence>
<feature type="transmembrane region" description="Helical" evidence="14">
    <location>
        <begin position="282"/>
        <end position="301"/>
    </location>
</feature>
<evidence type="ECO:0000256" key="5">
    <source>
        <dbReference type="ARBA" id="ARBA00022725"/>
    </source>
</evidence>
<keyword evidence="6 14" id="KW-1133">Transmembrane helix</keyword>
<evidence type="ECO:0000256" key="12">
    <source>
        <dbReference type="ARBA" id="ARBA00023224"/>
    </source>
</evidence>
<keyword evidence="8 14" id="KW-0472">Membrane</keyword>
<evidence type="ECO:0000256" key="1">
    <source>
        <dbReference type="ARBA" id="ARBA00004651"/>
    </source>
</evidence>
<comment type="subcellular location">
    <subcellularLocation>
        <location evidence="1 14">Cell membrane</location>
        <topology evidence="1 14">Multi-pass membrane protein</topology>
    </subcellularLocation>
</comment>
<evidence type="ECO:0000259" key="15">
    <source>
        <dbReference type="PROSITE" id="PS50262"/>
    </source>
</evidence>
<dbReference type="GO" id="GO:0004930">
    <property type="term" value="F:G protein-coupled receptor activity"/>
    <property type="evidence" value="ECO:0007669"/>
    <property type="project" value="UniProtKB-KW"/>
</dbReference>
<gene>
    <name evidence="16" type="ORF">GDO54_005732</name>
</gene>
<dbReference type="InterPro" id="IPR050939">
    <property type="entry name" value="Olfactory_GPCR1"/>
</dbReference>
<dbReference type="GO" id="GO:0004984">
    <property type="term" value="F:olfactory receptor activity"/>
    <property type="evidence" value="ECO:0007669"/>
    <property type="project" value="InterPro"/>
</dbReference>
<keyword evidence="7 13" id="KW-0297">G-protein coupled receptor</keyword>
<dbReference type="PROSITE" id="PS00237">
    <property type="entry name" value="G_PROTEIN_RECEP_F1_1"/>
    <property type="match status" value="1"/>
</dbReference>
<dbReference type="InterPro" id="IPR017452">
    <property type="entry name" value="GPCR_Rhodpsn_7TM"/>
</dbReference>
<feature type="domain" description="G-protein coupled receptors family 1 profile" evidence="15">
    <location>
        <begin position="50"/>
        <end position="299"/>
    </location>
</feature>
<dbReference type="InterPro" id="IPR000276">
    <property type="entry name" value="GPCR_Rhodpsn"/>
</dbReference>
<feature type="transmembrane region" description="Helical" evidence="14">
    <location>
        <begin position="246"/>
        <end position="270"/>
    </location>
</feature>
<evidence type="ECO:0000256" key="11">
    <source>
        <dbReference type="ARBA" id="ARBA00023180"/>
    </source>
</evidence>
<evidence type="ECO:0000256" key="6">
    <source>
        <dbReference type="ARBA" id="ARBA00022989"/>
    </source>
</evidence>
<keyword evidence="4 13" id="KW-0812">Transmembrane</keyword>
<dbReference type="AlphaFoldDB" id="A0AAV3AR86"/>